<dbReference type="EMBL" id="VRSV01000002">
    <property type="protein sequence ID" value="TXK10234.1"/>
    <property type="molecule type" value="Genomic_DNA"/>
</dbReference>
<evidence type="ECO:0000313" key="4">
    <source>
        <dbReference type="Proteomes" id="UP000321034"/>
    </source>
</evidence>
<keyword evidence="4" id="KW-1185">Reference proteome</keyword>
<feature type="transmembrane region" description="Helical" evidence="1">
    <location>
        <begin position="117"/>
        <end position="137"/>
    </location>
</feature>
<feature type="domain" description="GGDEF" evidence="2">
    <location>
        <begin position="210"/>
        <end position="370"/>
    </location>
</feature>
<feature type="transmembrane region" description="Helical" evidence="1">
    <location>
        <begin position="6"/>
        <end position="30"/>
    </location>
</feature>
<keyword evidence="1" id="KW-1133">Transmembrane helix</keyword>
<dbReference type="AlphaFoldDB" id="A0A5C8HYV2"/>
<feature type="transmembrane region" description="Helical" evidence="1">
    <location>
        <begin position="42"/>
        <end position="62"/>
    </location>
</feature>
<comment type="caution">
    <text evidence="3">The sequence shown here is derived from an EMBL/GenBank/DDBJ whole genome shotgun (WGS) entry which is preliminary data.</text>
</comment>
<keyword evidence="1" id="KW-0812">Transmembrane</keyword>
<feature type="transmembrane region" description="Helical" evidence="1">
    <location>
        <begin position="193"/>
        <end position="215"/>
    </location>
</feature>
<evidence type="ECO:0000313" key="3">
    <source>
        <dbReference type="EMBL" id="TXK10234.1"/>
    </source>
</evidence>
<dbReference type="RefSeq" id="WP_147895409.1">
    <property type="nucleotide sequence ID" value="NZ_BAAANR010000001.1"/>
</dbReference>
<dbReference type="OrthoDB" id="5082312at2"/>
<gene>
    <name evidence="3" type="ORF">FVP77_15405</name>
</gene>
<feature type="transmembrane region" description="Helical" evidence="1">
    <location>
        <begin position="93"/>
        <end position="111"/>
    </location>
</feature>
<dbReference type="SMART" id="SM00267">
    <property type="entry name" value="GGDEF"/>
    <property type="match status" value="1"/>
</dbReference>
<evidence type="ECO:0000259" key="2">
    <source>
        <dbReference type="SMART" id="SM00267"/>
    </source>
</evidence>
<sequence>MGSISVANLGIAQAVVASLGTVMIVGLGFLQRPSRASLMWSLAFILAMVSTWVTLAGEALALEGLRRLGLGLMLGAPALIWSGFRARRRVPALPWIAAVQAAVSAAVLIVLADPQAYSLGFRTLFLVAGVFAALTVVEIQRSPDRHERLVLPLMLVSSAFVVLGVFSLLAGLISSPGTSEDLALVRLLNSLGMLVYLVCVTVSLLFFTSVSSVGVQTARSWTQFAVAATDRLARARAAGETSWVLLSVQIDDPDEIRAAAGEASFSRIAERFDQAVVSSFPAEADIGREGRGRLVVLTARPGPVVREHMRALLHEVSIIDAAQQISVQLSASIGWAPADVVGYDFPTLLTAAQQASAEASARGGDRWQRIGA</sequence>
<feature type="transmembrane region" description="Helical" evidence="1">
    <location>
        <begin position="68"/>
        <end position="86"/>
    </location>
</feature>
<keyword evidence="1" id="KW-0472">Membrane</keyword>
<evidence type="ECO:0000256" key="1">
    <source>
        <dbReference type="SAM" id="Phobius"/>
    </source>
</evidence>
<dbReference type="InterPro" id="IPR029787">
    <property type="entry name" value="Nucleotide_cyclase"/>
</dbReference>
<protein>
    <recommendedName>
        <fullName evidence="2">GGDEF domain-containing protein</fullName>
    </recommendedName>
</protein>
<name>A0A5C8HYV2_9MICO</name>
<proteinExistence type="predicted"/>
<dbReference type="InterPro" id="IPR000160">
    <property type="entry name" value="GGDEF_dom"/>
</dbReference>
<dbReference type="Gene3D" id="3.30.70.270">
    <property type="match status" value="1"/>
</dbReference>
<dbReference type="InterPro" id="IPR043128">
    <property type="entry name" value="Rev_trsase/Diguanyl_cyclase"/>
</dbReference>
<reference evidence="3 4" key="1">
    <citation type="submission" date="2019-08" db="EMBL/GenBank/DDBJ databases">
        <authorList>
            <person name="Dong K."/>
        </authorList>
    </citation>
    <scope>NUCLEOTIDE SEQUENCE [LARGE SCALE GENOMIC DNA]</scope>
    <source>
        <strain evidence="3 4">JCM14558</strain>
    </source>
</reference>
<feature type="transmembrane region" description="Helical" evidence="1">
    <location>
        <begin position="149"/>
        <end position="173"/>
    </location>
</feature>
<organism evidence="3 4">
    <name type="scientific">Microbacterium hatanonis</name>
    <dbReference type="NCBI Taxonomy" id="404366"/>
    <lineage>
        <taxon>Bacteria</taxon>
        <taxon>Bacillati</taxon>
        <taxon>Actinomycetota</taxon>
        <taxon>Actinomycetes</taxon>
        <taxon>Micrococcales</taxon>
        <taxon>Microbacteriaceae</taxon>
        <taxon>Microbacterium</taxon>
    </lineage>
</organism>
<dbReference type="SUPFAM" id="SSF55073">
    <property type="entry name" value="Nucleotide cyclase"/>
    <property type="match status" value="1"/>
</dbReference>
<accession>A0A5C8HYV2</accession>
<dbReference type="Proteomes" id="UP000321034">
    <property type="component" value="Unassembled WGS sequence"/>
</dbReference>